<dbReference type="PANTHER" id="PTHR33221">
    <property type="entry name" value="WINGED HELIX-TURN-HELIX TRANSCRIPTIONAL REGULATOR, RRF2 FAMILY"/>
    <property type="match status" value="1"/>
</dbReference>
<dbReference type="PROSITE" id="PS51197">
    <property type="entry name" value="HTH_RRF2_2"/>
    <property type="match status" value="1"/>
</dbReference>
<dbReference type="GO" id="GO:0005829">
    <property type="term" value="C:cytosol"/>
    <property type="evidence" value="ECO:0007669"/>
    <property type="project" value="TreeGrafter"/>
</dbReference>
<evidence type="ECO:0000256" key="1">
    <source>
        <dbReference type="ARBA" id="ARBA00023125"/>
    </source>
</evidence>
<dbReference type="GO" id="GO:0003677">
    <property type="term" value="F:DNA binding"/>
    <property type="evidence" value="ECO:0007669"/>
    <property type="project" value="UniProtKB-KW"/>
</dbReference>
<dbReference type="InterPro" id="IPR036388">
    <property type="entry name" value="WH-like_DNA-bd_sf"/>
</dbReference>
<accession>A0A1H8JWG7</accession>
<dbReference type="InterPro" id="IPR036390">
    <property type="entry name" value="WH_DNA-bd_sf"/>
</dbReference>
<sequence length="169" mass="18619">MPGSSRLIVLRAAAIYLSGMITQKAKYALKALMVLGDEAERSVPEPLTISTIARRSGTPKRFLEQILLEIRNAGIVGSIRGRDGGYLLIRPPALVSIPELLRLLDGPIAPLPCLSRSAYQRCDDCTDEATCRIRRMFAEIFWSYLIIIESLTLADILSAGHLPQELSEP</sequence>
<organism evidence="2 3">
    <name type="scientific">Paracoccus alcaliphilus</name>
    <dbReference type="NCBI Taxonomy" id="34002"/>
    <lineage>
        <taxon>Bacteria</taxon>
        <taxon>Pseudomonadati</taxon>
        <taxon>Pseudomonadota</taxon>
        <taxon>Alphaproteobacteria</taxon>
        <taxon>Rhodobacterales</taxon>
        <taxon>Paracoccaceae</taxon>
        <taxon>Paracoccus</taxon>
    </lineage>
</organism>
<reference evidence="2 3" key="1">
    <citation type="submission" date="2016-10" db="EMBL/GenBank/DDBJ databases">
        <authorList>
            <person name="de Groot N.N."/>
        </authorList>
    </citation>
    <scope>NUCLEOTIDE SEQUENCE [LARGE SCALE GENOMIC DNA]</scope>
    <source>
        <strain evidence="2 3">DSM 8512</strain>
    </source>
</reference>
<dbReference type="EMBL" id="FODE01000019">
    <property type="protein sequence ID" value="SEN85060.1"/>
    <property type="molecule type" value="Genomic_DNA"/>
</dbReference>
<dbReference type="AlphaFoldDB" id="A0A1H8JWG7"/>
<dbReference type="NCBIfam" id="TIGR00738">
    <property type="entry name" value="rrf2_super"/>
    <property type="match status" value="1"/>
</dbReference>
<dbReference type="Pfam" id="PF02082">
    <property type="entry name" value="Rrf2"/>
    <property type="match status" value="1"/>
</dbReference>
<evidence type="ECO:0000313" key="3">
    <source>
        <dbReference type="Proteomes" id="UP000199054"/>
    </source>
</evidence>
<protein>
    <submittedName>
        <fullName evidence="2">Rrf2 family protein</fullName>
    </submittedName>
</protein>
<name>A0A1H8JWG7_9RHOB</name>
<evidence type="ECO:0000313" key="2">
    <source>
        <dbReference type="EMBL" id="SEN85060.1"/>
    </source>
</evidence>
<dbReference type="STRING" id="34002.SAMN04489859_101927"/>
<dbReference type="Proteomes" id="UP000199054">
    <property type="component" value="Unassembled WGS sequence"/>
</dbReference>
<dbReference type="Gene3D" id="1.10.10.10">
    <property type="entry name" value="Winged helix-like DNA-binding domain superfamily/Winged helix DNA-binding domain"/>
    <property type="match status" value="1"/>
</dbReference>
<keyword evidence="3" id="KW-1185">Reference proteome</keyword>
<dbReference type="PANTHER" id="PTHR33221:SF5">
    <property type="entry name" value="HTH-TYPE TRANSCRIPTIONAL REGULATOR ISCR"/>
    <property type="match status" value="1"/>
</dbReference>
<dbReference type="InterPro" id="IPR000944">
    <property type="entry name" value="Tscrpt_reg_Rrf2"/>
</dbReference>
<keyword evidence="1" id="KW-0238">DNA-binding</keyword>
<dbReference type="SUPFAM" id="SSF46785">
    <property type="entry name" value="Winged helix' DNA-binding domain"/>
    <property type="match status" value="1"/>
</dbReference>
<dbReference type="GO" id="GO:0003700">
    <property type="term" value="F:DNA-binding transcription factor activity"/>
    <property type="evidence" value="ECO:0007669"/>
    <property type="project" value="TreeGrafter"/>
</dbReference>
<proteinExistence type="predicted"/>
<gene>
    <name evidence="2" type="ORF">SAMN04489859_101927</name>
</gene>